<dbReference type="STRING" id="1873524.HSR6_0825"/>
<reference evidence="3" key="3">
    <citation type="journal article" date="2017" name="ISME J.">
        <title>Discovery of anaerobic lithoheterotrophic haloarchaea, ubiquitous in hypersaline habitats.</title>
        <authorList>
            <person name="Sorokin D.Y."/>
            <person name="Messina E."/>
            <person name="Smedile F."/>
            <person name="Roman P."/>
            <person name="Damste J.S.S."/>
            <person name="Ciordia S."/>
            <person name="Mena M.C."/>
            <person name="Ferrer M."/>
            <person name="Golyshin P.N."/>
            <person name="Kublanov I.V."/>
            <person name="Samarov N.I."/>
            <person name="Toshchakov S.V."/>
            <person name="La Cono V."/>
            <person name="Yakimov M.M."/>
        </authorList>
    </citation>
    <scope>NUCLEOTIDE SEQUENCE</scope>
    <source>
        <strain evidence="3">HSR6</strain>
    </source>
</reference>
<evidence type="ECO:0000259" key="1">
    <source>
        <dbReference type="PROSITE" id="PS50175"/>
    </source>
</evidence>
<dbReference type="RefSeq" id="WP_070364718.1">
    <property type="nucleotide sequence ID" value="NZ_CP016070.1"/>
</dbReference>
<dbReference type="GeneID" id="30417345"/>
<dbReference type="EMBL" id="CP016804">
    <property type="protein sequence ID" value="APE95280.1"/>
    <property type="molecule type" value="Genomic_DNA"/>
</dbReference>
<dbReference type="OrthoDB" id="311801at2157"/>
<name>A0A1D8S3P9_9EURY</name>
<organism evidence="2 4">
    <name type="scientific">Halodesulfurarchaeum formicicum</name>
    <dbReference type="NCBI Taxonomy" id="1873524"/>
    <lineage>
        <taxon>Archaea</taxon>
        <taxon>Methanobacteriati</taxon>
        <taxon>Methanobacteriota</taxon>
        <taxon>Stenosarchaea group</taxon>
        <taxon>Halobacteria</taxon>
        <taxon>Halobacteriales</taxon>
        <taxon>Halobacteriaceae</taxon>
        <taxon>Halodesulfurarchaeum</taxon>
    </lineage>
</organism>
<dbReference type="InterPro" id="IPR043811">
    <property type="entry name" value="DUF5793"/>
</dbReference>
<accession>A0A1J1ABX8</accession>
<dbReference type="EMBL" id="CP016070">
    <property type="protein sequence ID" value="AOW79986.1"/>
    <property type="molecule type" value="Genomic_DNA"/>
</dbReference>
<evidence type="ECO:0000313" key="4">
    <source>
        <dbReference type="Proteomes" id="UP000185608"/>
    </source>
</evidence>
<dbReference type="AlphaFoldDB" id="A0A1D8S3P9"/>
<accession>A0A1D8S3P9</accession>
<dbReference type="KEGG" id="hhsr:HSR6_0825"/>
<evidence type="ECO:0000313" key="3">
    <source>
        <dbReference type="EMBL" id="APE95280.1"/>
    </source>
</evidence>
<dbReference type="PROSITE" id="PS50175">
    <property type="entry name" value="ASP_PROT_RETROV"/>
    <property type="match status" value="1"/>
</dbReference>
<dbReference type="InterPro" id="IPR001995">
    <property type="entry name" value="Peptidase_A2_cat"/>
</dbReference>
<feature type="domain" description="Peptidase A2" evidence="1">
    <location>
        <begin position="16"/>
        <end position="95"/>
    </location>
</feature>
<dbReference type="Pfam" id="PF19106">
    <property type="entry name" value="DUF5793"/>
    <property type="match status" value="1"/>
</dbReference>
<dbReference type="GO" id="GO:0004190">
    <property type="term" value="F:aspartic-type endopeptidase activity"/>
    <property type="evidence" value="ECO:0007669"/>
    <property type="project" value="InterPro"/>
</dbReference>
<dbReference type="Proteomes" id="UP000185608">
    <property type="component" value="Chromosome"/>
</dbReference>
<reference evidence="2 4" key="1">
    <citation type="submission" date="2016-06" db="EMBL/GenBank/DDBJ databases">
        <title>Discovery of anaerobic lithoheterotrophic haloarchaeon capable of sulfur respiration by hydrogen and formate.</title>
        <authorList>
            <person name="Sorokin D.Y."/>
            <person name="Kublanov I.V."/>
            <person name="Roman P."/>
            <person name="Sinninghe Damste J.S."/>
            <person name="Golyshin P.N."/>
            <person name="Rojo D."/>
            <person name="Ciordia S."/>
            <person name="Mena Md.C."/>
            <person name="Ferrer M."/>
            <person name="Smedile F."/>
            <person name="Messina E."/>
            <person name="La Cono V."/>
            <person name="Yakimov M.M."/>
        </authorList>
    </citation>
    <scope>NUCLEOTIDE SEQUENCE [LARGE SCALE GENOMIC DNA]</scope>
    <source>
        <strain evidence="2 4">HTSR1</strain>
    </source>
</reference>
<reference evidence="5" key="2">
    <citation type="submission" date="2016-08" db="EMBL/GenBank/DDBJ databases">
        <title>Discovery of first anaerobic lithoheterotrophic haloarchae widely represented in hypersaline habitats.</title>
        <authorList>
            <person name="Sorokin D.Y."/>
            <person name="Kublanov I.V."/>
            <person name="Roman P."/>
            <person name="Sinninghe Damste J.S."/>
            <person name="Golyshin P.N."/>
            <person name="Rojo D."/>
            <person name="Ciordia S."/>
            <person name="Mena Md.C."/>
            <person name="Ferrer M."/>
            <person name="Smedile F."/>
            <person name="Messina E."/>
            <person name="La Cono V."/>
            <person name="Yakimov M.M."/>
        </authorList>
    </citation>
    <scope>NUCLEOTIDE SEQUENCE [LARGE SCALE GENOMIC DNA]</scope>
    <source>
        <strain evidence="5">HSR6</strain>
    </source>
</reference>
<dbReference type="KEGG" id="halh:HTSR_0798"/>
<dbReference type="Proteomes" id="UP000186165">
    <property type="component" value="Chromosome"/>
</dbReference>
<protein>
    <recommendedName>
        <fullName evidence="1">Peptidase A2 domain-containing protein</fullName>
    </recommendedName>
</protein>
<dbReference type="GO" id="GO:0006508">
    <property type="term" value="P:proteolysis"/>
    <property type="evidence" value="ECO:0007669"/>
    <property type="project" value="InterPro"/>
</dbReference>
<proteinExistence type="predicted"/>
<gene>
    <name evidence="3" type="ORF">HSR6_0825</name>
    <name evidence="2" type="ORF">HTSR_0798</name>
</gene>
<sequence length="156" mass="17286">MEREDFTLETRYVETDTGGETQPLPTLRLRYDGPEAELKSALEGADGSILQAENIDVSVRLQGEIDERNPDGVVAVSDRLTGDYVCEFNVEGRDIFEFLAAAKRRAESVDGTPKYRIQLCAGDTPVRTYETDTFLVYTSDGTLRESESLIPAGVEL</sequence>
<evidence type="ECO:0000313" key="2">
    <source>
        <dbReference type="EMBL" id="AOW79986.1"/>
    </source>
</evidence>
<evidence type="ECO:0000313" key="5">
    <source>
        <dbReference type="Proteomes" id="UP000186165"/>
    </source>
</evidence>
<keyword evidence="5" id="KW-1185">Reference proteome</keyword>